<protein>
    <submittedName>
        <fullName evidence="2">Uncharacterized protein (TIGR02284 family)</fullName>
    </submittedName>
</protein>
<dbReference type="InterPro" id="IPR011971">
    <property type="entry name" value="CHP02284"/>
</dbReference>
<dbReference type="PIRSF" id="PIRSF029477">
    <property type="entry name" value="UCP029477"/>
    <property type="match status" value="1"/>
</dbReference>
<evidence type="ECO:0000313" key="2">
    <source>
        <dbReference type="EMBL" id="PSK91676.1"/>
    </source>
</evidence>
<sequence length="150" mass="16931">MQDQTMDHVNKIIQTNLDRREGYDKAIEQTEDPQLKDLFQDCKNQSEGYLSELREIAGRNGEEPVSDTSAAGDLYRVWMDIKQALSVNNTKAVLQSCERGEDVALNAYRKATDPEESDAVTDGPVLSTLNKQKDGILTMHNRVKALRDMQ</sequence>
<evidence type="ECO:0000313" key="3">
    <source>
        <dbReference type="Proteomes" id="UP000240572"/>
    </source>
</evidence>
<dbReference type="InterPro" id="IPR019052">
    <property type="entry name" value="DUF2383"/>
</dbReference>
<gene>
    <name evidence="2" type="ORF">B0I18_105261</name>
</gene>
<dbReference type="NCBIfam" id="TIGR02284">
    <property type="entry name" value="PA2169 family four-helix-bundle protein"/>
    <property type="match status" value="1"/>
</dbReference>
<keyword evidence="3" id="KW-1185">Reference proteome</keyword>
<dbReference type="InterPro" id="IPR009078">
    <property type="entry name" value="Ferritin-like_SF"/>
</dbReference>
<evidence type="ECO:0000259" key="1">
    <source>
        <dbReference type="Pfam" id="PF09537"/>
    </source>
</evidence>
<dbReference type="Pfam" id="PF09537">
    <property type="entry name" value="DUF2383"/>
    <property type="match status" value="1"/>
</dbReference>
<dbReference type="AlphaFoldDB" id="A0A2P8D3C3"/>
<reference evidence="2 3" key="1">
    <citation type="submission" date="2018-03" db="EMBL/GenBank/DDBJ databases">
        <title>Genomic Encyclopedia of Type Strains, Phase III (KMG-III): the genomes of soil and plant-associated and newly described type strains.</title>
        <authorList>
            <person name="Whitman W."/>
        </authorList>
    </citation>
    <scope>NUCLEOTIDE SEQUENCE [LARGE SCALE GENOMIC DNA]</scope>
    <source>
        <strain evidence="2 3">CGMCC 1.12700</strain>
    </source>
</reference>
<dbReference type="OrthoDB" id="282393at2"/>
<feature type="domain" description="DUF2383" evidence="1">
    <location>
        <begin position="5"/>
        <end position="112"/>
    </location>
</feature>
<dbReference type="InterPro" id="IPR016920">
    <property type="entry name" value="UCP029477"/>
</dbReference>
<dbReference type="RefSeq" id="WP_106523567.1">
    <property type="nucleotide sequence ID" value="NZ_PYGD01000005.1"/>
</dbReference>
<proteinExistence type="predicted"/>
<name>A0A2P8D3C3_9BACT</name>
<dbReference type="InterPro" id="IPR012347">
    <property type="entry name" value="Ferritin-like"/>
</dbReference>
<organism evidence="2 3">
    <name type="scientific">Taibaiella chishuiensis</name>
    <dbReference type="NCBI Taxonomy" id="1434707"/>
    <lineage>
        <taxon>Bacteria</taxon>
        <taxon>Pseudomonadati</taxon>
        <taxon>Bacteroidota</taxon>
        <taxon>Chitinophagia</taxon>
        <taxon>Chitinophagales</taxon>
        <taxon>Chitinophagaceae</taxon>
        <taxon>Taibaiella</taxon>
    </lineage>
</organism>
<comment type="caution">
    <text evidence="2">The sequence shown here is derived from an EMBL/GenBank/DDBJ whole genome shotgun (WGS) entry which is preliminary data.</text>
</comment>
<dbReference type="SUPFAM" id="SSF47240">
    <property type="entry name" value="Ferritin-like"/>
    <property type="match status" value="1"/>
</dbReference>
<dbReference type="EMBL" id="PYGD01000005">
    <property type="protein sequence ID" value="PSK91676.1"/>
    <property type="molecule type" value="Genomic_DNA"/>
</dbReference>
<dbReference type="Gene3D" id="1.20.1260.10">
    <property type="match status" value="1"/>
</dbReference>
<accession>A0A2P8D3C3</accession>
<dbReference type="Proteomes" id="UP000240572">
    <property type="component" value="Unassembled WGS sequence"/>
</dbReference>